<evidence type="ECO:0000313" key="2">
    <source>
        <dbReference type="EMBL" id="OYP54166.1"/>
    </source>
</evidence>
<keyword evidence="1" id="KW-0812">Transmembrane</keyword>
<feature type="transmembrane region" description="Helical" evidence="1">
    <location>
        <begin position="105"/>
        <end position="123"/>
    </location>
</feature>
<evidence type="ECO:0000313" key="3">
    <source>
        <dbReference type="Proteomes" id="UP000216189"/>
    </source>
</evidence>
<keyword evidence="1" id="KW-1133">Transmembrane helix</keyword>
<protein>
    <submittedName>
        <fullName evidence="2">Uncharacterized protein</fullName>
    </submittedName>
</protein>
<name>A0ABX4EGS9_SEGBR</name>
<evidence type="ECO:0000256" key="1">
    <source>
        <dbReference type="SAM" id="Phobius"/>
    </source>
</evidence>
<proteinExistence type="predicted"/>
<reference evidence="2 3" key="1">
    <citation type="submission" date="2017-08" db="EMBL/GenBank/DDBJ databases">
        <title>Comparative genomics of non-oral Prevotella species.</title>
        <authorList>
            <person name="Accetto T."/>
            <person name="Nograsek B."/>
            <person name="Avgustin G."/>
        </authorList>
    </citation>
    <scope>NUCLEOTIDE SEQUENCE [LARGE SCALE GENOMIC DNA]</scope>
    <source>
        <strain evidence="2 3">TC1-1</strain>
    </source>
</reference>
<sequence length="127" mass="14997">MENKYNITKKYENLIHLLGYSWFYSSKLWHHRFFRNGFVPFSLILIACGIFHLGCWHINYEGIPTLVERYVNIHLSTNVIGYCDSINFYGIFNDDPRNRWIPGETISLLISGMMVLLAIRTMFVKVK</sequence>
<comment type="caution">
    <text evidence="2">The sequence shown here is derived from an EMBL/GenBank/DDBJ whole genome shotgun (WGS) entry which is preliminary data.</text>
</comment>
<organism evidence="2 3">
    <name type="scientific">Segatella bryantii</name>
    <name type="common">Prevotella bryantii</name>
    <dbReference type="NCBI Taxonomy" id="77095"/>
    <lineage>
        <taxon>Bacteria</taxon>
        <taxon>Pseudomonadati</taxon>
        <taxon>Bacteroidota</taxon>
        <taxon>Bacteroidia</taxon>
        <taxon>Bacteroidales</taxon>
        <taxon>Prevotellaceae</taxon>
        <taxon>Segatella</taxon>
    </lineage>
</organism>
<dbReference type="EMBL" id="NPJF01000050">
    <property type="protein sequence ID" value="OYP54166.1"/>
    <property type="molecule type" value="Genomic_DNA"/>
</dbReference>
<dbReference type="Proteomes" id="UP000216189">
    <property type="component" value="Unassembled WGS sequence"/>
</dbReference>
<accession>A0ABX4EGS9</accession>
<keyword evidence="1" id="KW-0472">Membrane</keyword>
<keyword evidence="3" id="KW-1185">Reference proteome</keyword>
<feature type="transmembrane region" description="Helical" evidence="1">
    <location>
        <begin position="37"/>
        <end position="59"/>
    </location>
</feature>
<gene>
    <name evidence="2" type="ORF">CIK91_10120</name>
</gene>